<dbReference type="Pfam" id="PF05299">
    <property type="entry name" value="Peptidase_M61"/>
    <property type="match status" value="1"/>
</dbReference>
<dbReference type="RefSeq" id="WP_090364234.1">
    <property type="nucleotide sequence ID" value="NZ_FNEM01000004.1"/>
</dbReference>
<dbReference type="SUPFAM" id="SSF50156">
    <property type="entry name" value="PDZ domain-like"/>
    <property type="match status" value="1"/>
</dbReference>
<accession>A0A1G8QGR3</accession>
<dbReference type="InterPro" id="IPR027268">
    <property type="entry name" value="Peptidase_M4/M1_CTD_sf"/>
</dbReference>
<dbReference type="GO" id="GO:0006508">
    <property type="term" value="P:proteolysis"/>
    <property type="evidence" value="ECO:0007669"/>
    <property type="project" value="UniProtKB-KW"/>
</dbReference>
<evidence type="ECO:0000313" key="3">
    <source>
        <dbReference type="EMBL" id="SDJ03763.1"/>
    </source>
</evidence>
<dbReference type="Gene3D" id="2.60.40.3650">
    <property type="match status" value="1"/>
</dbReference>
<dbReference type="Proteomes" id="UP000199527">
    <property type="component" value="Unassembled WGS sequence"/>
</dbReference>
<dbReference type="InterPro" id="IPR040756">
    <property type="entry name" value="Peptidase_M61_N"/>
</dbReference>
<evidence type="ECO:0000256" key="1">
    <source>
        <dbReference type="SAM" id="SignalP"/>
    </source>
</evidence>
<dbReference type="Pfam" id="PF17899">
    <property type="entry name" value="Peptidase_M61_N"/>
    <property type="match status" value="1"/>
</dbReference>
<dbReference type="SMART" id="SM00228">
    <property type="entry name" value="PDZ"/>
    <property type="match status" value="1"/>
</dbReference>
<feature type="signal peptide" evidence="1">
    <location>
        <begin position="1"/>
        <end position="20"/>
    </location>
</feature>
<dbReference type="InterPro" id="IPR007963">
    <property type="entry name" value="Peptidase_M61_catalytic"/>
</dbReference>
<evidence type="ECO:0000313" key="4">
    <source>
        <dbReference type="Proteomes" id="UP000199527"/>
    </source>
</evidence>
<keyword evidence="3" id="KW-0645">Protease</keyword>
<dbReference type="AlphaFoldDB" id="A0A1G8QGR3"/>
<dbReference type="PROSITE" id="PS50106">
    <property type="entry name" value="PDZ"/>
    <property type="match status" value="1"/>
</dbReference>
<keyword evidence="3" id="KW-0378">Hydrolase</keyword>
<dbReference type="OrthoDB" id="9778516at2"/>
<keyword evidence="1" id="KW-0732">Signal</keyword>
<dbReference type="GO" id="GO:0008237">
    <property type="term" value="F:metallopeptidase activity"/>
    <property type="evidence" value="ECO:0007669"/>
    <property type="project" value="UniProtKB-KW"/>
</dbReference>
<reference evidence="4" key="1">
    <citation type="submission" date="2016-10" db="EMBL/GenBank/DDBJ databases">
        <authorList>
            <person name="Varghese N."/>
            <person name="Submissions S."/>
        </authorList>
    </citation>
    <scope>NUCLEOTIDE SEQUENCE [LARGE SCALE GENOMIC DNA]</scope>
    <source>
        <strain evidence="4">DSM 23317</strain>
    </source>
</reference>
<gene>
    <name evidence="3" type="ORF">SAMN04488540_104290</name>
</gene>
<keyword evidence="4" id="KW-1185">Reference proteome</keyword>
<organism evidence="3 4">
    <name type="scientific">Ferrimonas sediminum</name>
    <dbReference type="NCBI Taxonomy" id="718193"/>
    <lineage>
        <taxon>Bacteria</taxon>
        <taxon>Pseudomonadati</taxon>
        <taxon>Pseudomonadota</taxon>
        <taxon>Gammaproteobacteria</taxon>
        <taxon>Alteromonadales</taxon>
        <taxon>Ferrimonadaceae</taxon>
        <taxon>Ferrimonas</taxon>
    </lineage>
</organism>
<feature type="domain" description="PDZ" evidence="2">
    <location>
        <begin position="465"/>
        <end position="522"/>
    </location>
</feature>
<dbReference type="SUPFAM" id="SSF55486">
    <property type="entry name" value="Metalloproteases ('zincins'), catalytic domain"/>
    <property type="match status" value="1"/>
</dbReference>
<dbReference type="InterPro" id="IPR036034">
    <property type="entry name" value="PDZ_sf"/>
</dbReference>
<sequence length="591" mass="67110">MHYLFVLLLGLLMLPPSSLAAPVNYRLAITQPQHHLADVEVQFPKANGDTLTLQMPNWRTGRYQLLPLADGVRRLQVVDAQGRPLEWQKVARGSWRVSLTAPTQVTVRYQLYANELGDRSRHIDDSHGFLDASAVFMYSPEFRDQPLRVELSVPEAWRSVSGMHSPAPHQFVADNYDVLVDSPIETGVHQSVSFMVDGRDYQVLFWGEGNYDVDAIVDDLRRLVAEGAALWGGYPYERYVFMIHATSGVRGATEHLNSTVIQRTRNSFRKREEYLPFIATASHEFVHTWNVKAYRPAGLTPYDYQQENYTRLLWLAEGSTSYFQNQLLLRAGVITIEEFLQDVARRIERSEQTPGRQWQSVADASFNEWIATGGDYARNHSVNIYSEGYLASWALDLAIIDRTGADKSYRDLHRYLYQNHRLPAGFTEQDVKDGLRLLTGSSFESWWRQAIDAPSVLEFDAMLAQVGLQRKASDEDEVAELGIRVSDDEGLATVTHVRREGPAWQAGVTTEDRVVAINGMRVPESQWQDRLAELPLDAPVSLTLFRRDRLMTLSLTPERRQPGKLVLEAQASVSPAQKAAFRAWAGIDWPY</sequence>
<dbReference type="EMBL" id="FNEM01000004">
    <property type="protein sequence ID" value="SDJ03763.1"/>
    <property type="molecule type" value="Genomic_DNA"/>
</dbReference>
<feature type="chain" id="PRO_5011574879" evidence="1">
    <location>
        <begin position="21"/>
        <end position="591"/>
    </location>
</feature>
<dbReference type="Pfam" id="PF13180">
    <property type="entry name" value="PDZ_2"/>
    <property type="match status" value="1"/>
</dbReference>
<keyword evidence="3" id="KW-0482">Metalloprotease</keyword>
<dbReference type="InterPro" id="IPR024191">
    <property type="entry name" value="Peptidase_M61"/>
</dbReference>
<evidence type="ECO:0000259" key="2">
    <source>
        <dbReference type="PROSITE" id="PS50106"/>
    </source>
</evidence>
<name>A0A1G8QGR3_9GAMM</name>
<dbReference type="Gene3D" id="2.30.42.10">
    <property type="match status" value="1"/>
</dbReference>
<dbReference type="PIRSF" id="PIRSF016493">
    <property type="entry name" value="Glycyl_aminpptds"/>
    <property type="match status" value="1"/>
</dbReference>
<protein>
    <submittedName>
        <fullName evidence="3">Predicted metalloprotease, contains C-terminal PDZ domain</fullName>
    </submittedName>
</protein>
<proteinExistence type="predicted"/>
<dbReference type="InterPro" id="IPR001478">
    <property type="entry name" value="PDZ"/>
</dbReference>
<dbReference type="Gene3D" id="1.10.390.10">
    <property type="entry name" value="Neutral Protease Domain 2"/>
    <property type="match status" value="1"/>
</dbReference>